<comment type="caution">
    <text evidence="1">The sequence shown here is derived from an EMBL/GenBank/DDBJ whole genome shotgun (WGS) entry which is preliminary data.</text>
</comment>
<proteinExistence type="predicted"/>
<name>A0A5B7JUK6_PORTR</name>
<evidence type="ECO:0000313" key="2">
    <source>
        <dbReference type="Proteomes" id="UP000324222"/>
    </source>
</evidence>
<keyword evidence="2" id="KW-1185">Reference proteome</keyword>
<dbReference type="Proteomes" id="UP000324222">
    <property type="component" value="Unassembled WGS sequence"/>
</dbReference>
<accession>A0A5B7JUK6</accession>
<protein>
    <submittedName>
        <fullName evidence="1">Uncharacterized protein</fullName>
    </submittedName>
</protein>
<sequence length="15" mass="1522">MASPAPSRMMSSVVA</sequence>
<dbReference type="EMBL" id="VSRR010107471">
    <property type="protein sequence ID" value="MPC96817.1"/>
    <property type="molecule type" value="Genomic_DNA"/>
</dbReference>
<reference evidence="1 2" key="1">
    <citation type="submission" date="2019-05" db="EMBL/GenBank/DDBJ databases">
        <title>Another draft genome of Portunus trituberculatus and its Hox gene families provides insights of decapod evolution.</title>
        <authorList>
            <person name="Jeong J.-H."/>
            <person name="Song I."/>
            <person name="Kim S."/>
            <person name="Choi T."/>
            <person name="Kim D."/>
            <person name="Ryu S."/>
            <person name="Kim W."/>
        </authorList>
    </citation>
    <scope>NUCLEOTIDE SEQUENCE [LARGE SCALE GENOMIC DNA]</scope>
    <source>
        <tissue evidence="1">Muscle</tissue>
    </source>
</reference>
<organism evidence="1 2">
    <name type="scientific">Portunus trituberculatus</name>
    <name type="common">Swimming crab</name>
    <name type="synonym">Neptunus trituberculatus</name>
    <dbReference type="NCBI Taxonomy" id="210409"/>
    <lineage>
        <taxon>Eukaryota</taxon>
        <taxon>Metazoa</taxon>
        <taxon>Ecdysozoa</taxon>
        <taxon>Arthropoda</taxon>
        <taxon>Crustacea</taxon>
        <taxon>Multicrustacea</taxon>
        <taxon>Malacostraca</taxon>
        <taxon>Eumalacostraca</taxon>
        <taxon>Eucarida</taxon>
        <taxon>Decapoda</taxon>
        <taxon>Pleocyemata</taxon>
        <taxon>Brachyura</taxon>
        <taxon>Eubrachyura</taxon>
        <taxon>Portunoidea</taxon>
        <taxon>Portunidae</taxon>
        <taxon>Portuninae</taxon>
        <taxon>Portunus</taxon>
    </lineage>
</organism>
<gene>
    <name evidence="1" type="ORF">E2C01_092096</name>
</gene>
<evidence type="ECO:0000313" key="1">
    <source>
        <dbReference type="EMBL" id="MPC96817.1"/>
    </source>
</evidence>